<evidence type="ECO:0000256" key="15">
    <source>
        <dbReference type="PROSITE-ProRule" id="PRU00235"/>
    </source>
</evidence>
<feature type="repeat" description="RCC1" evidence="15">
    <location>
        <begin position="363"/>
        <end position="414"/>
    </location>
</feature>
<dbReference type="PROSITE" id="PS50011">
    <property type="entry name" value="PROTEIN_KINASE_DOM"/>
    <property type="match status" value="1"/>
</dbReference>
<dbReference type="GO" id="GO:0005737">
    <property type="term" value="C:cytoplasm"/>
    <property type="evidence" value="ECO:0007669"/>
    <property type="project" value="UniProtKB-SubCell"/>
</dbReference>
<dbReference type="PROSITE" id="PS00107">
    <property type="entry name" value="PROTEIN_KINASE_ATP"/>
    <property type="match status" value="1"/>
</dbReference>
<evidence type="ECO:0000256" key="16">
    <source>
        <dbReference type="PROSITE-ProRule" id="PRU10141"/>
    </source>
</evidence>
<comment type="cofactor">
    <cofactor evidence="1">
        <name>Mg(2+)</name>
        <dbReference type="ChEBI" id="CHEBI:18420"/>
    </cofactor>
</comment>
<keyword evidence="8" id="KW-0808">Transferase</keyword>
<dbReference type="Pfam" id="PF25390">
    <property type="entry name" value="WD40_RLD"/>
    <property type="match status" value="1"/>
</dbReference>
<dbReference type="InterPro" id="IPR008271">
    <property type="entry name" value="Ser/Thr_kinase_AS"/>
</dbReference>
<dbReference type="FunCoup" id="A0A5N4AUB8">
    <property type="interactions" value="27"/>
</dbReference>
<keyword evidence="11 16" id="KW-0547">Nucleotide-binding</keyword>
<keyword evidence="19" id="KW-1185">Reference proteome</keyword>
<dbReference type="PROSITE" id="PS00108">
    <property type="entry name" value="PROTEIN_KINASE_ST"/>
    <property type="match status" value="1"/>
</dbReference>
<evidence type="ECO:0000256" key="5">
    <source>
        <dbReference type="ARBA" id="ARBA00022490"/>
    </source>
</evidence>
<comment type="similarity">
    <text evidence="3">Belongs to the protein kinase superfamily. NEK Ser/Thr protein kinase family. NIMA subfamily.</text>
</comment>
<keyword evidence="9" id="KW-0479">Metal-binding</keyword>
<dbReference type="GO" id="GO:0005524">
    <property type="term" value="F:ATP binding"/>
    <property type="evidence" value="ECO:0007669"/>
    <property type="project" value="UniProtKB-UniRule"/>
</dbReference>
<keyword evidence="6" id="KW-0723">Serine/threonine-protein kinase</keyword>
<keyword evidence="10" id="KW-0677">Repeat</keyword>
<keyword evidence="14" id="KW-0460">Magnesium</keyword>
<evidence type="ECO:0000256" key="13">
    <source>
        <dbReference type="ARBA" id="ARBA00022840"/>
    </source>
</evidence>
<name>A0A5N4AUB8_PHOPY</name>
<keyword evidence="7" id="KW-0597">Phosphoprotein</keyword>
<evidence type="ECO:0000256" key="11">
    <source>
        <dbReference type="ARBA" id="ARBA00022741"/>
    </source>
</evidence>
<evidence type="ECO:0000256" key="6">
    <source>
        <dbReference type="ARBA" id="ARBA00022527"/>
    </source>
</evidence>
<dbReference type="InterPro" id="IPR009091">
    <property type="entry name" value="RCC1/BLIP-II"/>
</dbReference>
<dbReference type="InterPro" id="IPR058923">
    <property type="entry name" value="RCC1-like_dom"/>
</dbReference>
<dbReference type="InterPro" id="IPR051997">
    <property type="entry name" value="STK_NEK"/>
</dbReference>
<dbReference type="InterPro" id="IPR000719">
    <property type="entry name" value="Prot_kinase_dom"/>
</dbReference>
<comment type="subcellular location">
    <subcellularLocation>
        <location evidence="2">Cytoplasm</location>
    </subcellularLocation>
</comment>
<evidence type="ECO:0000259" key="17">
    <source>
        <dbReference type="PROSITE" id="PS50011"/>
    </source>
</evidence>
<dbReference type="EC" id="2.7.11.1" evidence="4"/>
<gene>
    <name evidence="18" type="ORF">PPYR_05263</name>
</gene>
<evidence type="ECO:0000256" key="1">
    <source>
        <dbReference type="ARBA" id="ARBA00001946"/>
    </source>
</evidence>
<dbReference type="Gene3D" id="3.30.200.20">
    <property type="entry name" value="Phosphorylase Kinase, domain 1"/>
    <property type="match status" value="1"/>
</dbReference>
<dbReference type="Pfam" id="PF00069">
    <property type="entry name" value="Pkinase"/>
    <property type="match status" value="1"/>
</dbReference>
<evidence type="ECO:0000256" key="14">
    <source>
        <dbReference type="ARBA" id="ARBA00022842"/>
    </source>
</evidence>
<dbReference type="Gene3D" id="2.130.10.30">
    <property type="entry name" value="Regulator of chromosome condensation 1/beta-lactamase-inhibitor protein II"/>
    <property type="match status" value="2"/>
</dbReference>
<dbReference type="AlphaFoldDB" id="A0A5N4AUB8"/>
<evidence type="ECO:0000256" key="10">
    <source>
        <dbReference type="ARBA" id="ARBA00022737"/>
    </source>
</evidence>
<comment type="caution">
    <text evidence="18">The sequence shown here is derived from an EMBL/GenBank/DDBJ whole genome shotgun (WGS) entry which is preliminary data.</text>
</comment>
<dbReference type="PANTHER" id="PTHR44535">
    <property type="entry name" value="PROTEIN CBG16200"/>
    <property type="match status" value="1"/>
</dbReference>
<evidence type="ECO:0000256" key="3">
    <source>
        <dbReference type="ARBA" id="ARBA00010886"/>
    </source>
</evidence>
<dbReference type="PANTHER" id="PTHR44535:SF5">
    <property type="entry name" value="PROTEIN KINASE DOMAIN-CONTAINING PROTEIN"/>
    <property type="match status" value="1"/>
</dbReference>
<evidence type="ECO:0000256" key="2">
    <source>
        <dbReference type="ARBA" id="ARBA00004496"/>
    </source>
</evidence>
<organism evidence="18 19">
    <name type="scientific">Photinus pyralis</name>
    <name type="common">Common eastern firefly</name>
    <name type="synonym">Lampyris pyralis</name>
    <dbReference type="NCBI Taxonomy" id="7054"/>
    <lineage>
        <taxon>Eukaryota</taxon>
        <taxon>Metazoa</taxon>
        <taxon>Ecdysozoa</taxon>
        <taxon>Arthropoda</taxon>
        <taxon>Hexapoda</taxon>
        <taxon>Insecta</taxon>
        <taxon>Pterygota</taxon>
        <taxon>Neoptera</taxon>
        <taxon>Endopterygota</taxon>
        <taxon>Coleoptera</taxon>
        <taxon>Polyphaga</taxon>
        <taxon>Elateriformia</taxon>
        <taxon>Elateroidea</taxon>
        <taxon>Lampyridae</taxon>
        <taxon>Lampyrinae</taxon>
        <taxon>Photinus</taxon>
    </lineage>
</organism>
<dbReference type="GO" id="GO:0004674">
    <property type="term" value="F:protein serine/threonine kinase activity"/>
    <property type="evidence" value="ECO:0007669"/>
    <property type="project" value="UniProtKB-KW"/>
</dbReference>
<dbReference type="PROSITE" id="PS50012">
    <property type="entry name" value="RCC1_3"/>
    <property type="match status" value="2"/>
</dbReference>
<dbReference type="EMBL" id="VVIM01000003">
    <property type="protein sequence ID" value="KAB0800909.1"/>
    <property type="molecule type" value="Genomic_DNA"/>
</dbReference>
<evidence type="ECO:0000256" key="4">
    <source>
        <dbReference type="ARBA" id="ARBA00012513"/>
    </source>
</evidence>
<evidence type="ECO:0000256" key="12">
    <source>
        <dbReference type="ARBA" id="ARBA00022777"/>
    </source>
</evidence>
<dbReference type="InParanoid" id="A0A5N4AUB8"/>
<dbReference type="SUPFAM" id="SSF50985">
    <property type="entry name" value="RCC1/BLIP-II"/>
    <property type="match status" value="1"/>
</dbReference>
<dbReference type="SUPFAM" id="SSF56112">
    <property type="entry name" value="Protein kinase-like (PK-like)"/>
    <property type="match status" value="1"/>
</dbReference>
<accession>A0A5N4AUB8</accession>
<dbReference type="InterPro" id="IPR017441">
    <property type="entry name" value="Protein_kinase_ATP_BS"/>
</dbReference>
<evidence type="ECO:0000313" key="18">
    <source>
        <dbReference type="EMBL" id="KAB0800909.1"/>
    </source>
</evidence>
<evidence type="ECO:0000256" key="8">
    <source>
        <dbReference type="ARBA" id="ARBA00022679"/>
    </source>
</evidence>
<sequence length="687" mass="76396">MITQNDRFANYQRIKCIGKGAFGTATLYHKLSTNTEVVIKEIFLSDMTELEKQLAFNEVEVLASLDHTNIIRSSYVTTRVITNSIFRYMGNFEKDGSLFIEMEYANSGNLAQLINSRKERNYPFKEADIVDIMMQITSGISYMHSCKILHRDLKTANIFLNRNSSLKIGDFGISKIMTTRIQAQTVVGTPYYLSPEMCEGQEYDEKSDVWAVGCILYELAKFHKPFEATTLPMLVNKISACEYEDLDDSYSVYLRQLVKDILQKDFVSRPSASEINAVRLPQILSLVIGQSNKNTSLTPINMIYERSVLYQLSSFGDNISMTPVELPNKKIISLSASQTHCIAVTFGICAAGENFSTFLSKDGLVYSCGDGRKGCLGHNSWHSVLRPTIIQSLLTQSIAQIQCGSNHVLALAADGKVFSWGSSSHGQLGLGDKKFCFTPTVVDVNGDQLIKKIFASYNSSALLDSNGSLFACGDNVYKKLGFDNQSKITHFQQLKHIQDKVDSFNIGETHSIIITKSKSTIALGRNNEGQLGIGHCKPCVIPQRLELPSGATMVACGESYTAVGINTNALYLWGTYLKVICTQSHEKTGEIIESKVSEQTLQPRCILALYSSEERLKAGHKIWLGSIISIPCNLLVLVHTTAPPPLKKPEGDKEEKYGDKTKYFSNWMDTNVDYSSQTTLPNTPQFT</sequence>
<dbReference type="GO" id="GO:0046872">
    <property type="term" value="F:metal ion binding"/>
    <property type="evidence" value="ECO:0007669"/>
    <property type="project" value="UniProtKB-KW"/>
</dbReference>
<feature type="repeat" description="RCC1" evidence="15">
    <location>
        <begin position="415"/>
        <end position="466"/>
    </location>
</feature>
<evidence type="ECO:0000313" key="19">
    <source>
        <dbReference type="Proteomes" id="UP000327044"/>
    </source>
</evidence>
<dbReference type="CDD" id="cd08215">
    <property type="entry name" value="STKc_Nek"/>
    <property type="match status" value="1"/>
</dbReference>
<proteinExistence type="inferred from homology"/>
<keyword evidence="13 16" id="KW-0067">ATP-binding</keyword>
<keyword evidence="12" id="KW-0418">Kinase</keyword>
<evidence type="ECO:0000256" key="9">
    <source>
        <dbReference type="ARBA" id="ARBA00022723"/>
    </source>
</evidence>
<dbReference type="Proteomes" id="UP000327044">
    <property type="component" value="Unassembled WGS sequence"/>
</dbReference>
<dbReference type="SMART" id="SM00220">
    <property type="entry name" value="S_TKc"/>
    <property type="match status" value="1"/>
</dbReference>
<reference evidence="18 19" key="1">
    <citation type="journal article" date="2018" name="Elife">
        <title>Firefly genomes illuminate parallel origins of bioluminescence in beetles.</title>
        <authorList>
            <person name="Fallon T.R."/>
            <person name="Lower S.E."/>
            <person name="Chang C.H."/>
            <person name="Bessho-Uehara M."/>
            <person name="Martin G.J."/>
            <person name="Bewick A.J."/>
            <person name="Behringer M."/>
            <person name="Debat H.J."/>
            <person name="Wong I."/>
            <person name="Day J.C."/>
            <person name="Suvorov A."/>
            <person name="Silva C.J."/>
            <person name="Stanger-Hall K.F."/>
            <person name="Hall D.W."/>
            <person name="Schmitz R.J."/>
            <person name="Nelson D.R."/>
            <person name="Lewis S.M."/>
            <person name="Shigenobu S."/>
            <person name="Bybee S.M."/>
            <person name="Larracuente A.M."/>
            <person name="Oba Y."/>
            <person name="Weng J.K."/>
        </authorList>
    </citation>
    <scope>NUCLEOTIDE SEQUENCE [LARGE SCALE GENOMIC DNA]</scope>
    <source>
        <strain evidence="18">1611_PpyrPB1</strain>
        <tissue evidence="18">Whole body</tissue>
    </source>
</reference>
<dbReference type="Gene3D" id="1.10.510.10">
    <property type="entry name" value="Transferase(Phosphotransferase) domain 1"/>
    <property type="match status" value="1"/>
</dbReference>
<evidence type="ECO:0000256" key="7">
    <source>
        <dbReference type="ARBA" id="ARBA00022553"/>
    </source>
</evidence>
<dbReference type="InterPro" id="IPR011009">
    <property type="entry name" value="Kinase-like_dom_sf"/>
</dbReference>
<keyword evidence="5" id="KW-0963">Cytoplasm</keyword>
<dbReference type="InterPro" id="IPR000408">
    <property type="entry name" value="Reg_chr_condens"/>
</dbReference>
<feature type="domain" description="Protein kinase" evidence="17">
    <location>
        <begin position="11"/>
        <end position="283"/>
    </location>
</feature>
<protein>
    <recommendedName>
        <fullName evidence="4">non-specific serine/threonine protein kinase</fullName>
        <ecNumber evidence="4">2.7.11.1</ecNumber>
    </recommendedName>
</protein>
<feature type="binding site" evidence="16">
    <location>
        <position position="40"/>
    </location>
    <ligand>
        <name>ATP</name>
        <dbReference type="ChEBI" id="CHEBI:30616"/>
    </ligand>
</feature>